<dbReference type="Proteomes" id="UP000824189">
    <property type="component" value="Unassembled WGS sequence"/>
</dbReference>
<dbReference type="AlphaFoldDB" id="A0A9D1UPU8"/>
<dbReference type="Gene3D" id="3.90.1150.10">
    <property type="entry name" value="Aspartate Aminotransferase, domain 1"/>
    <property type="match status" value="1"/>
</dbReference>
<accession>A0A9D1UPU8</accession>
<protein>
    <submittedName>
        <fullName evidence="2">Aminotransferase class I/II-fold pyridoxal phosphate-dependent enzyme</fullName>
    </submittedName>
</protein>
<comment type="caution">
    <text evidence="2">The sequence shown here is derived from an EMBL/GenBank/DDBJ whole genome shotgun (WGS) entry which is preliminary data.</text>
</comment>
<name>A0A9D1UPU8_9CORY</name>
<feature type="region of interest" description="Disordered" evidence="1">
    <location>
        <begin position="426"/>
        <end position="457"/>
    </location>
</feature>
<dbReference type="InterPro" id="IPR015424">
    <property type="entry name" value="PyrdxlP-dep_Trfase"/>
</dbReference>
<evidence type="ECO:0000256" key="1">
    <source>
        <dbReference type="SAM" id="MobiDB-lite"/>
    </source>
</evidence>
<reference evidence="2" key="2">
    <citation type="submission" date="2021-04" db="EMBL/GenBank/DDBJ databases">
        <authorList>
            <person name="Gilroy R."/>
        </authorList>
    </citation>
    <scope>NUCLEOTIDE SEQUENCE</scope>
    <source>
        <strain evidence="2">4376</strain>
    </source>
</reference>
<evidence type="ECO:0000313" key="2">
    <source>
        <dbReference type="EMBL" id="HIW95652.1"/>
    </source>
</evidence>
<dbReference type="InterPro" id="IPR015421">
    <property type="entry name" value="PyrdxlP-dep_Trfase_major"/>
</dbReference>
<sequence>MDVTAINPQLVDRKDEIKAAYDKLKASGLNLDLTRGKPSAEQLDFSTEILSLPGENFRTPSGVDARNYGGNIGIVEIRQLWADVLGIDVDNLIAGDASSLNFMFDLISWSYTFGNNDSPKPWSVEEDLKWICPVPGYDRHHSITELFGFEMVTVPLTEEGPDMDAVRELVKDPAVKGMWTVPVFANPTGITYSRRVAQELAEMETAAPDFRIVWDNAYAVHTLTEEFPEVINVLDLAEQAGNPNRFWFMSSTSKITLAGAGVGFFASSKANLDWYNSIAGVRGIGPNKINQLAHYQFLQDEQGVRSLMQKHAGSLGPKFTRTVEVLERNLADANVAKWTVPEGGYFVSVDVVDGTAARVVELAKEAGVNLTGAGATYPLKKDPNDRNLRLAPSMPEIQELEEAMEVFTTCVLLAAIEATEAAEATKASGAAVANNGSLGSAKGQADKDETAEGGMDH</sequence>
<dbReference type="SUPFAM" id="SSF53383">
    <property type="entry name" value="PLP-dependent transferases"/>
    <property type="match status" value="1"/>
</dbReference>
<dbReference type="PANTHER" id="PTHR43799:SF1">
    <property type="entry name" value="ASPARTATE AMINOTRANSFERASE"/>
    <property type="match status" value="1"/>
</dbReference>
<dbReference type="PANTHER" id="PTHR43799">
    <property type="entry name" value="AMINOTRANSFERASE, PUTATIVE-RELATED"/>
    <property type="match status" value="1"/>
</dbReference>
<reference evidence="2" key="1">
    <citation type="journal article" date="2021" name="PeerJ">
        <title>Extensive microbial diversity within the chicken gut microbiome revealed by metagenomics and culture.</title>
        <authorList>
            <person name="Gilroy R."/>
            <person name="Ravi A."/>
            <person name="Getino M."/>
            <person name="Pursley I."/>
            <person name="Horton D.L."/>
            <person name="Alikhan N.F."/>
            <person name="Baker D."/>
            <person name="Gharbi K."/>
            <person name="Hall N."/>
            <person name="Watson M."/>
            <person name="Adriaenssens E.M."/>
            <person name="Foster-Nyarko E."/>
            <person name="Jarju S."/>
            <person name="Secka A."/>
            <person name="Antonio M."/>
            <person name="Oren A."/>
            <person name="Chaudhuri R.R."/>
            <person name="La Ragione R."/>
            <person name="Hildebrand F."/>
            <person name="Pallen M.J."/>
        </authorList>
    </citation>
    <scope>NUCLEOTIDE SEQUENCE</scope>
    <source>
        <strain evidence="2">4376</strain>
    </source>
</reference>
<organism evidence="2 3">
    <name type="scientific">Candidatus Corynebacterium gallistercoris</name>
    <dbReference type="NCBI Taxonomy" id="2838530"/>
    <lineage>
        <taxon>Bacteria</taxon>
        <taxon>Bacillati</taxon>
        <taxon>Actinomycetota</taxon>
        <taxon>Actinomycetes</taxon>
        <taxon>Mycobacteriales</taxon>
        <taxon>Corynebacteriaceae</taxon>
        <taxon>Corynebacterium</taxon>
    </lineage>
</organism>
<feature type="compositionally biased region" description="Basic and acidic residues" evidence="1">
    <location>
        <begin position="444"/>
        <end position="457"/>
    </location>
</feature>
<dbReference type="Gene3D" id="3.40.640.10">
    <property type="entry name" value="Type I PLP-dependent aspartate aminotransferase-like (Major domain)"/>
    <property type="match status" value="1"/>
</dbReference>
<dbReference type="InterPro" id="IPR024551">
    <property type="entry name" value="AspAT_Ic"/>
</dbReference>
<dbReference type="CDD" id="cd00609">
    <property type="entry name" value="AAT_like"/>
    <property type="match status" value="1"/>
</dbReference>
<evidence type="ECO:0000313" key="3">
    <source>
        <dbReference type="Proteomes" id="UP000824189"/>
    </source>
</evidence>
<dbReference type="EMBL" id="DXFZ01000049">
    <property type="protein sequence ID" value="HIW95652.1"/>
    <property type="molecule type" value="Genomic_DNA"/>
</dbReference>
<gene>
    <name evidence="2" type="ORF">H9867_04095</name>
</gene>
<keyword evidence="2" id="KW-0808">Transferase</keyword>
<dbReference type="GO" id="GO:0004069">
    <property type="term" value="F:L-aspartate:2-oxoglutarate aminotransferase activity"/>
    <property type="evidence" value="ECO:0007669"/>
    <property type="project" value="InterPro"/>
</dbReference>
<dbReference type="InterPro" id="IPR015422">
    <property type="entry name" value="PyrdxlP-dep_Trfase_small"/>
</dbReference>
<proteinExistence type="predicted"/>
<keyword evidence="2" id="KW-0032">Aminotransferase</keyword>
<dbReference type="Pfam" id="PF12897">
    <property type="entry name" value="Asp_aminotransf"/>
    <property type="match status" value="1"/>
</dbReference>